<gene>
    <name evidence="3" type="ORF">TVAG_245920</name>
</gene>
<evidence type="ECO:0000313" key="4">
    <source>
        <dbReference type="Proteomes" id="UP000001542"/>
    </source>
</evidence>
<proteinExistence type="predicted"/>
<keyword evidence="2" id="KW-0812">Transmembrane</keyword>
<evidence type="ECO:0000313" key="3">
    <source>
        <dbReference type="EMBL" id="EAY12360.1"/>
    </source>
</evidence>
<evidence type="ECO:0000256" key="2">
    <source>
        <dbReference type="SAM" id="Phobius"/>
    </source>
</evidence>
<organism evidence="3 4">
    <name type="scientific">Trichomonas vaginalis (strain ATCC PRA-98 / G3)</name>
    <dbReference type="NCBI Taxonomy" id="412133"/>
    <lineage>
        <taxon>Eukaryota</taxon>
        <taxon>Metamonada</taxon>
        <taxon>Parabasalia</taxon>
        <taxon>Trichomonadida</taxon>
        <taxon>Trichomonadidae</taxon>
        <taxon>Trichomonas</taxon>
    </lineage>
</organism>
<feature type="compositionally biased region" description="Acidic residues" evidence="1">
    <location>
        <begin position="1538"/>
        <end position="1547"/>
    </location>
</feature>
<keyword evidence="2" id="KW-0472">Membrane</keyword>
<dbReference type="EMBL" id="DS113303">
    <property type="protein sequence ID" value="EAY12360.1"/>
    <property type="molecule type" value="Genomic_DNA"/>
</dbReference>
<feature type="transmembrane region" description="Helical" evidence="2">
    <location>
        <begin position="1475"/>
        <end position="1500"/>
    </location>
</feature>
<reference evidence="3" key="2">
    <citation type="journal article" date="2007" name="Science">
        <title>Draft genome sequence of the sexually transmitted pathogen Trichomonas vaginalis.</title>
        <authorList>
            <person name="Carlton J.M."/>
            <person name="Hirt R.P."/>
            <person name="Silva J.C."/>
            <person name="Delcher A.L."/>
            <person name="Schatz M."/>
            <person name="Zhao Q."/>
            <person name="Wortman J.R."/>
            <person name="Bidwell S.L."/>
            <person name="Alsmark U.C.M."/>
            <person name="Besteiro S."/>
            <person name="Sicheritz-Ponten T."/>
            <person name="Noel C.J."/>
            <person name="Dacks J.B."/>
            <person name="Foster P.G."/>
            <person name="Simillion C."/>
            <person name="Van de Peer Y."/>
            <person name="Miranda-Saavedra D."/>
            <person name="Barton G.J."/>
            <person name="Westrop G.D."/>
            <person name="Mueller S."/>
            <person name="Dessi D."/>
            <person name="Fiori P.L."/>
            <person name="Ren Q."/>
            <person name="Paulsen I."/>
            <person name="Zhang H."/>
            <person name="Bastida-Corcuera F.D."/>
            <person name="Simoes-Barbosa A."/>
            <person name="Brown M.T."/>
            <person name="Hayes R.D."/>
            <person name="Mukherjee M."/>
            <person name="Okumura C.Y."/>
            <person name="Schneider R."/>
            <person name="Smith A.J."/>
            <person name="Vanacova S."/>
            <person name="Villalvazo M."/>
            <person name="Haas B.J."/>
            <person name="Pertea M."/>
            <person name="Feldblyum T.V."/>
            <person name="Utterback T.R."/>
            <person name="Shu C.L."/>
            <person name="Osoegawa K."/>
            <person name="de Jong P.J."/>
            <person name="Hrdy I."/>
            <person name="Horvathova L."/>
            <person name="Zubacova Z."/>
            <person name="Dolezal P."/>
            <person name="Malik S.B."/>
            <person name="Logsdon J.M. Jr."/>
            <person name="Henze K."/>
            <person name="Gupta A."/>
            <person name="Wang C.C."/>
            <person name="Dunne R.L."/>
            <person name="Upcroft J.A."/>
            <person name="Upcroft P."/>
            <person name="White O."/>
            <person name="Salzberg S.L."/>
            <person name="Tang P."/>
            <person name="Chiu C.-H."/>
            <person name="Lee Y.-S."/>
            <person name="Embley T.M."/>
            <person name="Coombs G.H."/>
            <person name="Mottram J.C."/>
            <person name="Tachezy J."/>
            <person name="Fraser-Liggett C.M."/>
            <person name="Johnson P.J."/>
        </authorList>
    </citation>
    <scope>NUCLEOTIDE SEQUENCE [LARGE SCALE GENOMIC DNA]</scope>
    <source>
        <strain evidence="3">G3</strain>
    </source>
</reference>
<feature type="region of interest" description="Disordered" evidence="1">
    <location>
        <begin position="1507"/>
        <end position="1547"/>
    </location>
</feature>
<name>A2E4Q0_TRIV3</name>
<dbReference type="VEuPathDB" id="TrichDB:TVAGG3_0862510"/>
<evidence type="ECO:0000256" key="1">
    <source>
        <dbReference type="SAM" id="MobiDB-lite"/>
    </source>
</evidence>
<keyword evidence="2" id="KW-1133">Transmembrane helix</keyword>
<dbReference type="Gene3D" id="2.60.40.10">
    <property type="entry name" value="Immunoglobulins"/>
    <property type="match status" value="1"/>
</dbReference>
<dbReference type="Gene3D" id="2.60.40.1930">
    <property type="match status" value="1"/>
</dbReference>
<dbReference type="VEuPathDB" id="TrichDB:TVAG_245920"/>
<dbReference type="Proteomes" id="UP000001542">
    <property type="component" value="Unassembled WGS sequence"/>
</dbReference>
<dbReference type="RefSeq" id="XP_001324583.1">
    <property type="nucleotide sequence ID" value="XM_001324548.1"/>
</dbReference>
<feature type="compositionally biased region" description="Acidic residues" evidence="1">
    <location>
        <begin position="1508"/>
        <end position="1530"/>
    </location>
</feature>
<dbReference type="KEGG" id="tva:4770322"/>
<reference evidence="3" key="1">
    <citation type="submission" date="2006-10" db="EMBL/GenBank/DDBJ databases">
        <authorList>
            <person name="Amadeo P."/>
            <person name="Zhao Q."/>
            <person name="Wortman J."/>
            <person name="Fraser-Liggett C."/>
            <person name="Carlton J."/>
        </authorList>
    </citation>
    <scope>NUCLEOTIDE SEQUENCE</scope>
    <source>
        <strain evidence="3">G3</strain>
    </source>
</reference>
<dbReference type="InterPro" id="IPR013783">
    <property type="entry name" value="Ig-like_fold"/>
</dbReference>
<sequence length="1547" mass="174614">MFLILSSHVLSKINVLTFCETKMARYGTLQVEFNNINYKVDQDLNSYDIYYRVNESEWVHYDGKLFGEKLVAELQLGKYKNVLGSSKIDYEVRLDEEVVFKDYFTICAVMENNITRSSMTPYFYEPGSTPKIQIDVIDYNLDPSPYWKITIEKDGEYITIDDEEMDEFYLSRGSTGFGNERYTWYPCTVGNCLPDAFFNLHIDEVGNYSVTVDVYEDPVKYKVKTVTDEIYIRNRMQIEYLGSDKEYYYPGEEPILNFRFKSIEDPETNYNVYVNDDKFVIHETNGEVFTCTIKIPENVQTDEFSFNYNVSVADVIWSDNNSDKLEVRSKPILSNPLSENPYIFTDDISVSVTCNDEDNNEKFNIYYKVGEGSNNFNMLPDAIDADESKQTVLKVKVDNTLLSHGNNEIFIKVVDKFRIESNIIKTDVKIVSLPSIKISGQSEFYQTGDDVNLRIEISDEDDDDYSDISYSFGDEISEPTFLQKITYQDGSKTYSGPLNTFKIPEDASAGPLTLTIFAKDSFGKTNTQKIVLMIHKKPVITPQIGQTNLVPGKSYQITFEISDGDLPNDEISISYKLGDSGDYLNALTYKDGESKEFDVSVPSDYQPGNTTIKIKAVDKFSLQDEKTLNVYIKHKPTITVDELTKTNFVGGKTVSFNGTYSDEDNDKGKVHLHSDIGDSSTEMLNSGDKFNIQLSIPADQQVGPITVNLKSEDSDGLTSADSPVTFYVRSVPKFGDCQFDKEIYKAGDSVTITCTINDNDSGDKIKYGTYDSSNDQFTKQSEIDISSSSARISFGPYQIPPDYTEPSYDVTLRVIDSYEFYSDKQIQASLKNKPIIVSKSSDKEYYLRGETINLKVFISDDDNTDSVTVTAQFGEQRSTKTQDTTKGVESEFDLSFTIPDDAEIGQMTIFISASDSSGITAGPENIILPLYFKPIIKVTSPTQIYKPSETAVISVSIEDHDAEEIVSLKYKYEGMTNYATITPSVTIDSETKSATTQVDVPLPNEYGGELQIELIGTDKHSLESSKELAPVTIRNAPQLEYNSQIQTIVQGDELKISGFIKDYDTKDTFTLFIDNSAHDTKFERTSEKTTFSIQIPISNLATGERSLDIYVKDSSNFESDHKNIVFNMRARPVVEINPINGRHQRGKQLEISFNIKDEDEGDSSIIKIKYGNKEIQSNTRKLRDEGRITTKSTFEEHKLNILIPNDSKFGESTLEIVAIDSYGYSSNPVSTTVYVLTPPQIIYHGNDRDDIKPGDNVTTLFKVKDVDGDNNITISLQLPDGTVIGQITHECIQDSNLKSSCNDKDSNLNLSIPESTSDGEYPVIAIINDTYGQFSTVPITLNVMNYQPEVEIVNKEEIQRTVFAPNETVIFNYRIRDNNTEDFSKVYIAIYNDTNITDDTIPHAIYDTTKEWSAHNYSFEIPSSFSDGKYTFTIYLVDKNGKKSKISQSTFHVDRAKGAIYGDTNLFQVLVEKRWIVIVIISLVSILALIVILVIIILLIPCGKEESEMNEEEDEHPEIADDWSEPEDSGETVSVNSDEVEEFDVNI</sequence>
<accession>A2E4Q0</accession>
<keyword evidence="4" id="KW-1185">Reference proteome</keyword>
<dbReference type="InParanoid" id="A2E4Q0"/>
<protein>
    <submittedName>
        <fullName evidence="3">Bap-like</fullName>
    </submittedName>
</protein>